<sequence>MSKDILTEEVSEKGFALVVVIVIMLLVSFLAGQLILNVRTELKVAFNAKARSSGLALAEAGVNLGIFRILDKPLHYISEDYETFHEGYGYTAFLPSGKVKYTVINESGKMDLNKMNESLLKVFLEYLDVEVDDQSIIIDSLYDWRDSDDLHRLNGAEAEYYEALEDPYIPRNGRILDPAEFFLVKGTDKLAKKFKGSEAFTVHNNSTKINFNSLTPFMLDFLVEGDEEKKTAYRDAKQELGTLNASQARIVLGDERFERCASFLGYSSANNKYYTVIAEGQPGVTEESEIEREMASENEGETSESRQDKPSMAVSVLFQMRGADVNYLSWQEGWL</sequence>
<dbReference type="InterPro" id="IPR005628">
    <property type="entry name" value="GspK"/>
</dbReference>
<dbReference type="SUPFAM" id="SSF158544">
    <property type="entry name" value="GspK insert domain-like"/>
    <property type="match status" value="1"/>
</dbReference>
<evidence type="ECO:0000256" key="4">
    <source>
        <dbReference type="ARBA" id="ARBA00022475"/>
    </source>
</evidence>
<dbReference type="PANTHER" id="PTHR38831:SF2">
    <property type="entry name" value="TYPE II SECRETION SYSTEM PROTEIN K"/>
    <property type="match status" value="1"/>
</dbReference>
<proteinExistence type="inferred from homology"/>
<evidence type="ECO:0000256" key="11">
    <source>
        <dbReference type="SAM" id="Phobius"/>
    </source>
</evidence>
<feature type="compositionally biased region" description="Acidic residues" evidence="10">
    <location>
        <begin position="291"/>
        <end position="302"/>
    </location>
</feature>
<gene>
    <name evidence="13" type="ORF">H8E41_04240</name>
</gene>
<dbReference type="Gene3D" id="1.10.40.60">
    <property type="entry name" value="EpsJ-like"/>
    <property type="match status" value="1"/>
</dbReference>
<keyword evidence="6 11" id="KW-0812">Transmembrane</keyword>
<evidence type="ECO:0000256" key="2">
    <source>
        <dbReference type="ARBA" id="ARBA00007246"/>
    </source>
</evidence>
<dbReference type="InterPro" id="IPR049031">
    <property type="entry name" value="T2SSK_SAM-like_1st"/>
</dbReference>
<dbReference type="PANTHER" id="PTHR38831">
    <property type="entry name" value="TYPE II SECRETION SYSTEM PROTEIN K"/>
    <property type="match status" value="1"/>
</dbReference>
<dbReference type="AlphaFoldDB" id="A0A8J6TBN6"/>
<dbReference type="GO" id="GO:0005886">
    <property type="term" value="C:plasma membrane"/>
    <property type="evidence" value="ECO:0007669"/>
    <property type="project" value="UniProtKB-SubCell"/>
</dbReference>
<evidence type="ECO:0000313" key="14">
    <source>
        <dbReference type="Proteomes" id="UP000614424"/>
    </source>
</evidence>
<comment type="similarity">
    <text evidence="2">Belongs to the GSP K family.</text>
</comment>
<evidence type="ECO:0000256" key="8">
    <source>
        <dbReference type="ARBA" id="ARBA00022989"/>
    </source>
</evidence>
<accession>A0A8J6TBN6</accession>
<keyword evidence="4" id="KW-1003">Cell membrane</keyword>
<evidence type="ECO:0000259" key="12">
    <source>
        <dbReference type="Pfam" id="PF21687"/>
    </source>
</evidence>
<dbReference type="Proteomes" id="UP000614424">
    <property type="component" value="Unassembled WGS sequence"/>
</dbReference>
<evidence type="ECO:0000256" key="10">
    <source>
        <dbReference type="SAM" id="MobiDB-lite"/>
    </source>
</evidence>
<evidence type="ECO:0000256" key="7">
    <source>
        <dbReference type="ARBA" id="ARBA00022927"/>
    </source>
</evidence>
<comment type="subcellular location">
    <subcellularLocation>
        <location evidence="1">Cell inner membrane</location>
    </subcellularLocation>
</comment>
<reference evidence="13 14" key="1">
    <citation type="submission" date="2020-08" db="EMBL/GenBank/DDBJ databases">
        <title>Bridging the membrane lipid divide: bacteria of the FCB group superphylum have the potential to synthesize archaeal ether lipids.</title>
        <authorList>
            <person name="Villanueva L."/>
            <person name="Von Meijenfeldt F.A.B."/>
            <person name="Westbye A.B."/>
            <person name="Yadav S."/>
            <person name="Hopmans E.C."/>
            <person name="Dutilh B.E."/>
            <person name="Sinninghe Damste J.S."/>
        </authorList>
    </citation>
    <scope>NUCLEOTIDE SEQUENCE [LARGE SCALE GENOMIC DNA]</scope>
    <source>
        <strain evidence="13">NIOZ-UU47</strain>
    </source>
</reference>
<dbReference type="Pfam" id="PF21687">
    <property type="entry name" value="T2SSK_1st"/>
    <property type="match status" value="1"/>
</dbReference>
<feature type="domain" description="T2SS protein K first SAM-like" evidence="12">
    <location>
        <begin position="116"/>
        <end position="189"/>
    </location>
</feature>
<evidence type="ECO:0000256" key="9">
    <source>
        <dbReference type="ARBA" id="ARBA00023136"/>
    </source>
</evidence>
<evidence type="ECO:0000256" key="3">
    <source>
        <dbReference type="ARBA" id="ARBA00022448"/>
    </source>
</evidence>
<dbReference type="InterPro" id="IPR038072">
    <property type="entry name" value="GspK_central_sf"/>
</dbReference>
<keyword evidence="7" id="KW-0653">Protein transport</keyword>
<keyword evidence="8 11" id="KW-1133">Transmembrane helix</keyword>
<keyword evidence="9 11" id="KW-0472">Membrane</keyword>
<dbReference type="EMBL" id="JACNJZ010000069">
    <property type="protein sequence ID" value="MBC8317091.1"/>
    <property type="molecule type" value="Genomic_DNA"/>
</dbReference>
<protein>
    <submittedName>
        <fullName evidence="13">General secretion pathway protein GspK</fullName>
    </submittedName>
</protein>
<feature type="transmembrane region" description="Helical" evidence="11">
    <location>
        <begin position="15"/>
        <end position="36"/>
    </location>
</feature>
<comment type="caution">
    <text evidence="13">The sequence shown here is derived from an EMBL/GenBank/DDBJ whole genome shotgun (WGS) entry which is preliminary data.</text>
</comment>
<evidence type="ECO:0000256" key="1">
    <source>
        <dbReference type="ARBA" id="ARBA00004533"/>
    </source>
</evidence>
<evidence type="ECO:0000313" key="13">
    <source>
        <dbReference type="EMBL" id="MBC8317091.1"/>
    </source>
</evidence>
<name>A0A8J6TBN6_9BACT</name>
<evidence type="ECO:0000256" key="5">
    <source>
        <dbReference type="ARBA" id="ARBA00022519"/>
    </source>
</evidence>
<dbReference type="GO" id="GO:0009306">
    <property type="term" value="P:protein secretion"/>
    <property type="evidence" value="ECO:0007669"/>
    <property type="project" value="InterPro"/>
</dbReference>
<organism evidence="13 14">
    <name type="scientific">Candidatus Desulfobia pelagia</name>
    <dbReference type="NCBI Taxonomy" id="2841692"/>
    <lineage>
        <taxon>Bacteria</taxon>
        <taxon>Pseudomonadati</taxon>
        <taxon>Thermodesulfobacteriota</taxon>
        <taxon>Desulfobulbia</taxon>
        <taxon>Desulfobulbales</taxon>
        <taxon>Desulfobulbaceae</taxon>
        <taxon>Candidatus Desulfobia</taxon>
    </lineage>
</organism>
<feature type="region of interest" description="Disordered" evidence="10">
    <location>
        <begin position="291"/>
        <end position="310"/>
    </location>
</feature>
<keyword evidence="5" id="KW-0997">Cell inner membrane</keyword>
<keyword evidence="3" id="KW-0813">Transport</keyword>
<evidence type="ECO:0000256" key="6">
    <source>
        <dbReference type="ARBA" id="ARBA00022692"/>
    </source>
</evidence>